<proteinExistence type="predicted"/>
<keyword evidence="2" id="KW-1185">Reference proteome</keyword>
<name>A0A674PBY9_TAKRU</name>
<dbReference type="Proteomes" id="UP000005226">
    <property type="component" value="Chromosome 9"/>
</dbReference>
<reference evidence="1 2" key="1">
    <citation type="journal article" date="2011" name="Genome Biol. Evol.">
        <title>Integration of the genetic map and genome assembly of fugu facilitates insights into distinct features of genome evolution in teleosts and mammals.</title>
        <authorList>
            <person name="Kai W."/>
            <person name="Kikuchi K."/>
            <person name="Tohari S."/>
            <person name="Chew A.K."/>
            <person name="Tay A."/>
            <person name="Fujiwara A."/>
            <person name="Hosoya S."/>
            <person name="Suetake H."/>
            <person name="Naruse K."/>
            <person name="Brenner S."/>
            <person name="Suzuki Y."/>
            <person name="Venkatesh B."/>
        </authorList>
    </citation>
    <scope>NUCLEOTIDE SEQUENCE [LARGE SCALE GENOMIC DNA]</scope>
</reference>
<dbReference type="InParanoid" id="A0A674PBY9"/>
<reference evidence="1" key="3">
    <citation type="submission" date="2025-09" db="UniProtKB">
        <authorList>
            <consortium name="Ensembl"/>
        </authorList>
    </citation>
    <scope>IDENTIFICATION</scope>
</reference>
<sequence length="119" mass="13323">MSSSATTQQCTCINDSVCEIIRRISSFENMDFFFLTVLLQHTETTGTSKTPQTCVGLISWALQQSAQIDFSSFDAPLCKVSQRRSNGFVGIHIYRNRDSLAFTCNVLTAQVVSENGRWQ</sequence>
<protein>
    <submittedName>
        <fullName evidence="1">Uncharacterized protein</fullName>
    </submittedName>
</protein>
<dbReference type="AlphaFoldDB" id="A0A674PBY9"/>
<organism evidence="1 2">
    <name type="scientific">Takifugu rubripes</name>
    <name type="common">Japanese pufferfish</name>
    <name type="synonym">Fugu rubripes</name>
    <dbReference type="NCBI Taxonomy" id="31033"/>
    <lineage>
        <taxon>Eukaryota</taxon>
        <taxon>Metazoa</taxon>
        <taxon>Chordata</taxon>
        <taxon>Craniata</taxon>
        <taxon>Vertebrata</taxon>
        <taxon>Euteleostomi</taxon>
        <taxon>Actinopterygii</taxon>
        <taxon>Neopterygii</taxon>
        <taxon>Teleostei</taxon>
        <taxon>Neoteleostei</taxon>
        <taxon>Acanthomorphata</taxon>
        <taxon>Eupercaria</taxon>
        <taxon>Tetraodontiformes</taxon>
        <taxon>Tetradontoidea</taxon>
        <taxon>Tetraodontidae</taxon>
        <taxon>Takifugu</taxon>
    </lineage>
</organism>
<dbReference type="Ensembl" id="ENSTRUT00000080629.1">
    <property type="protein sequence ID" value="ENSTRUP00000083119.1"/>
    <property type="gene ID" value="ENSTRUG00000030755.1"/>
</dbReference>
<accession>A0A674PBY9</accession>
<reference evidence="1" key="2">
    <citation type="submission" date="2025-08" db="UniProtKB">
        <authorList>
            <consortium name="Ensembl"/>
        </authorList>
    </citation>
    <scope>IDENTIFICATION</scope>
</reference>
<evidence type="ECO:0000313" key="1">
    <source>
        <dbReference type="Ensembl" id="ENSTRUP00000083119.1"/>
    </source>
</evidence>
<evidence type="ECO:0000313" key="2">
    <source>
        <dbReference type="Proteomes" id="UP000005226"/>
    </source>
</evidence>